<feature type="non-terminal residue" evidence="2">
    <location>
        <position position="1"/>
    </location>
</feature>
<comment type="caution">
    <text evidence="2">The sequence shown here is derived from an EMBL/GenBank/DDBJ whole genome shotgun (WGS) entry which is preliminary data.</text>
</comment>
<dbReference type="AlphaFoldDB" id="A0AAV5VZZ0"/>
<accession>A0AAV5VZZ0</accession>
<proteinExistence type="predicted"/>
<keyword evidence="3" id="KW-1185">Reference proteome</keyword>
<gene>
    <name evidence="2" type="ORF">PFISCL1PPCAC_16486</name>
</gene>
<reference evidence="2" key="1">
    <citation type="submission" date="2023-10" db="EMBL/GenBank/DDBJ databases">
        <title>Genome assembly of Pristionchus species.</title>
        <authorList>
            <person name="Yoshida K."/>
            <person name="Sommer R.J."/>
        </authorList>
    </citation>
    <scope>NUCLEOTIDE SEQUENCE</scope>
    <source>
        <strain evidence="2">RS5133</strain>
    </source>
</reference>
<evidence type="ECO:0000256" key="1">
    <source>
        <dbReference type="SAM" id="SignalP"/>
    </source>
</evidence>
<sequence>QMHFLPILLLALCAPSHLLGAEIEPAAIEGSAETPKSAVVAPITAIGTPIAATEAPNAADETPLSGADVPLTTIETIVETVTRTVIHQVTAPTAPIIVPVFASVNEATTETVPETTTVPQTTTVTPITVVYGTAGPDGTMVPGTNISEITGPVRMCSCDEASECRKEANTELNTCFETCNANTKDFGDNTESYLECFTKNNATIIEAEECVSSGMKNYCTQANDTKFIKRNDWNALTGFNYASDTKKEIKDNYLWKTHEPKYAKLQNFFYCTRHCIHNKMRQCTKAKGCGVRMPQHEEFVSKMRTCTKNNQKIVTANLLTCQCLAWQKGVTDLRGSCVYMGNSYYVDKA</sequence>
<dbReference type="Proteomes" id="UP001432322">
    <property type="component" value="Unassembled WGS sequence"/>
</dbReference>
<feature type="chain" id="PRO_5043327522" evidence="1">
    <location>
        <begin position="21"/>
        <end position="349"/>
    </location>
</feature>
<name>A0AAV5VZZ0_9BILA</name>
<evidence type="ECO:0000313" key="2">
    <source>
        <dbReference type="EMBL" id="GMT25189.1"/>
    </source>
</evidence>
<dbReference type="EMBL" id="BTSY01000004">
    <property type="protein sequence ID" value="GMT25189.1"/>
    <property type="molecule type" value="Genomic_DNA"/>
</dbReference>
<organism evidence="2 3">
    <name type="scientific">Pristionchus fissidentatus</name>
    <dbReference type="NCBI Taxonomy" id="1538716"/>
    <lineage>
        <taxon>Eukaryota</taxon>
        <taxon>Metazoa</taxon>
        <taxon>Ecdysozoa</taxon>
        <taxon>Nematoda</taxon>
        <taxon>Chromadorea</taxon>
        <taxon>Rhabditida</taxon>
        <taxon>Rhabditina</taxon>
        <taxon>Diplogasteromorpha</taxon>
        <taxon>Diplogasteroidea</taxon>
        <taxon>Neodiplogasteridae</taxon>
        <taxon>Pristionchus</taxon>
    </lineage>
</organism>
<dbReference type="PANTHER" id="PTHR34401:SF6">
    <property type="entry name" value="DUF19 DOMAIN-CONTAINING PROTEIN"/>
    <property type="match status" value="1"/>
</dbReference>
<keyword evidence="1" id="KW-0732">Signal</keyword>
<dbReference type="PANTHER" id="PTHR34401">
    <property type="entry name" value="PROTEIN CBG12388-RELATED"/>
    <property type="match status" value="1"/>
</dbReference>
<feature type="signal peptide" evidence="1">
    <location>
        <begin position="1"/>
        <end position="20"/>
    </location>
</feature>
<protein>
    <submittedName>
        <fullName evidence="2">Uncharacterized protein</fullName>
    </submittedName>
</protein>
<evidence type="ECO:0000313" key="3">
    <source>
        <dbReference type="Proteomes" id="UP001432322"/>
    </source>
</evidence>